<protein>
    <recommendedName>
        <fullName evidence="7">4-hydroxy-3-methylbut-2-enyl diphosphate reductase</fullName>
    </recommendedName>
</protein>
<dbReference type="GO" id="GO:0050992">
    <property type="term" value="P:dimethylallyl diphosphate biosynthetic process"/>
    <property type="evidence" value="ECO:0007669"/>
    <property type="project" value="InterPro"/>
</dbReference>
<evidence type="ECO:0000256" key="2">
    <source>
        <dbReference type="ARBA" id="ARBA00022485"/>
    </source>
</evidence>
<evidence type="ECO:0000313" key="6">
    <source>
        <dbReference type="EMBL" id="GAH00791.1"/>
    </source>
</evidence>
<comment type="cofactor">
    <cofactor evidence="1">
        <name>[4Fe-4S] cluster</name>
        <dbReference type="ChEBI" id="CHEBI:49883"/>
    </cofactor>
</comment>
<dbReference type="PANTHER" id="PTHR30426">
    <property type="entry name" value="4-HYDROXY-3-METHYLBUT-2-ENYL DIPHOSPHATE REDUCTASE"/>
    <property type="match status" value="1"/>
</dbReference>
<evidence type="ECO:0000256" key="1">
    <source>
        <dbReference type="ARBA" id="ARBA00001966"/>
    </source>
</evidence>
<sequence>FVTRVQRAAAQFVDEGYQVLVLGEPEHPEARAIMEHAGGRALIVEDASALEGMEVADRVAVVCQTTQRLENLQELVAALLTKTKELRVTNTICDATSKRQEASVHLAAEVDLMIVIGGYHSANTTRLAQICAATGTLTKHIETTDELHDEWLQGVKVVGLTAGASTPDQAIQAVRQRLEAGTAKRAGGDAVVQDP</sequence>
<evidence type="ECO:0008006" key="7">
    <source>
        <dbReference type="Google" id="ProtNLM"/>
    </source>
</evidence>
<gene>
    <name evidence="6" type="ORF">S01H4_49603</name>
</gene>
<dbReference type="InterPro" id="IPR003451">
    <property type="entry name" value="LytB/IspH"/>
</dbReference>
<evidence type="ECO:0000256" key="5">
    <source>
        <dbReference type="ARBA" id="ARBA00023014"/>
    </source>
</evidence>
<dbReference type="GO" id="GO:0019288">
    <property type="term" value="P:isopentenyl diphosphate biosynthetic process, methylerythritol 4-phosphate pathway"/>
    <property type="evidence" value="ECO:0007669"/>
    <property type="project" value="InterPro"/>
</dbReference>
<keyword evidence="2" id="KW-0004">4Fe-4S</keyword>
<accession>X1BY81</accession>
<keyword evidence="4" id="KW-0408">Iron</keyword>
<organism evidence="6">
    <name type="scientific">marine sediment metagenome</name>
    <dbReference type="NCBI Taxonomy" id="412755"/>
    <lineage>
        <taxon>unclassified sequences</taxon>
        <taxon>metagenomes</taxon>
        <taxon>ecological metagenomes</taxon>
    </lineage>
</organism>
<dbReference type="GO" id="GO:0046872">
    <property type="term" value="F:metal ion binding"/>
    <property type="evidence" value="ECO:0007669"/>
    <property type="project" value="UniProtKB-KW"/>
</dbReference>
<evidence type="ECO:0000256" key="4">
    <source>
        <dbReference type="ARBA" id="ARBA00023004"/>
    </source>
</evidence>
<evidence type="ECO:0000256" key="3">
    <source>
        <dbReference type="ARBA" id="ARBA00022723"/>
    </source>
</evidence>
<keyword evidence="5" id="KW-0411">Iron-sulfur</keyword>
<dbReference type="Pfam" id="PF02401">
    <property type="entry name" value="LYTB"/>
    <property type="match status" value="1"/>
</dbReference>
<reference evidence="6" key="1">
    <citation type="journal article" date="2014" name="Front. Microbiol.">
        <title>High frequency of phylogenetically diverse reductive dehalogenase-homologous genes in deep subseafloor sedimentary metagenomes.</title>
        <authorList>
            <person name="Kawai M."/>
            <person name="Futagami T."/>
            <person name="Toyoda A."/>
            <person name="Takaki Y."/>
            <person name="Nishi S."/>
            <person name="Hori S."/>
            <person name="Arai W."/>
            <person name="Tsubouchi T."/>
            <person name="Morono Y."/>
            <person name="Uchiyama I."/>
            <person name="Ito T."/>
            <person name="Fujiyama A."/>
            <person name="Inagaki F."/>
            <person name="Takami H."/>
        </authorList>
    </citation>
    <scope>NUCLEOTIDE SEQUENCE</scope>
    <source>
        <strain evidence="6">Expedition CK06-06</strain>
    </source>
</reference>
<dbReference type="EMBL" id="BART01028074">
    <property type="protein sequence ID" value="GAH00791.1"/>
    <property type="molecule type" value="Genomic_DNA"/>
</dbReference>
<comment type="caution">
    <text evidence="6">The sequence shown here is derived from an EMBL/GenBank/DDBJ whole genome shotgun (WGS) entry which is preliminary data.</text>
</comment>
<dbReference type="AlphaFoldDB" id="X1BY81"/>
<dbReference type="Gene3D" id="3.40.1010.20">
    <property type="entry name" value="4-hydroxy-3-methylbut-2-enyl diphosphate reductase, catalytic domain"/>
    <property type="match status" value="2"/>
</dbReference>
<dbReference type="GO" id="GO:0051745">
    <property type="term" value="F:4-hydroxy-3-methylbut-2-enyl diphosphate reductase activity"/>
    <property type="evidence" value="ECO:0007669"/>
    <property type="project" value="InterPro"/>
</dbReference>
<dbReference type="GO" id="GO:0051539">
    <property type="term" value="F:4 iron, 4 sulfur cluster binding"/>
    <property type="evidence" value="ECO:0007669"/>
    <property type="project" value="UniProtKB-KW"/>
</dbReference>
<feature type="non-terminal residue" evidence="6">
    <location>
        <position position="1"/>
    </location>
</feature>
<proteinExistence type="predicted"/>
<dbReference type="PANTHER" id="PTHR30426:SF0">
    <property type="entry name" value="4-HYDROXY-3-METHYLBUT-2-ENYL DIPHOSPHATE REDUCTASE"/>
    <property type="match status" value="1"/>
</dbReference>
<keyword evidence="3" id="KW-0479">Metal-binding</keyword>
<name>X1BY81_9ZZZZ</name>